<dbReference type="GO" id="GO:0000226">
    <property type="term" value="P:microtubule cytoskeleton organization"/>
    <property type="evidence" value="ECO:0007669"/>
    <property type="project" value="TreeGrafter"/>
</dbReference>
<proteinExistence type="inferred from homology"/>
<evidence type="ECO:0000256" key="8">
    <source>
        <dbReference type="ARBA" id="ARBA00023017"/>
    </source>
</evidence>
<evidence type="ECO:0000256" key="2">
    <source>
        <dbReference type="ARBA" id="ARBA00006831"/>
    </source>
</evidence>
<sequence length="426" mass="49145">MDSSVQVDVENDANHWNNLLLDVQNKSRKKLPENKNVLLLGDSKSGKTTLVTKLQGLKDSKQGWGMEYGYIQVRDDSTDENSQLNVWTLDGDRSLKYLMKFALNEQHFEDTTIVLVASLKHPWKIMESLEFWSARLQDHIDSLNLGMEQTQNLRDKCVDRILDYTLLDDFCYKCLDPSYESSTKVRLLNDGVLTKNLGLDIIVVITMTDCIKNLEIDNYSEEHFDYIQCCLRKFCLQFGAALFYVSVMEDKNCDLLYKYLMHRIYRFPFKTPALIVEKDSVFVPSGWDSLKKIEVLYENMQKINPESHYSDAIPYPYEKPHKEHELQDEEEQAFLARQLVLLNQNIAQPQTPVVRKSIELTKPLSANKRISDNPPPSSERALASFFNALLQKKQESPTVRTPTKKPVDNTGSPELNQNDDDSNTPK</sequence>
<keyword evidence="10 11" id="KW-0206">Cytoskeleton</keyword>
<keyword evidence="14" id="KW-1185">Reference proteome</keyword>
<dbReference type="GO" id="GO:0005868">
    <property type="term" value="C:cytoplasmic dynein complex"/>
    <property type="evidence" value="ECO:0007669"/>
    <property type="project" value="UniProtKB-UniRule"/>
</dbReference>
<dbReference type="GO" id="GO:0007018">
    <property type="term" value="P:microtubule-based movement"/>
    <property type="evidence" value="ECO:0007669"/>
    <property type="project" value="InterPro"/>
</dbReference>
<dbReference type="InterPro" id="IPR008467">
    <property type="entry name" value="Dynein1_light_intermed_chain"/>
</dbReference>
<evidence type="ECO:0000256" key="5">
    <source>
        <dbReference type="ARBA" id="ARBA00022701"/>
    </source>
</evidence>
<keyword evidence="6 11" id="KW-0547">Nucleotide-binding</keyword>
<evidence type="ECO:0000313" key="13">
    <source>
        <dbReference type="EMBL" id="KAE9538858.1"/>
    </source>
</evidence>
<accession>A0A6G0TU05</accession>
<reference evidence="13 14" key="1">
    <citation type="submission" date="2019-08" db="EMBL/GenBank/DDBJ databases">
        <title>The genome of the soybean aphid Biotype 1, its phylome, world population structure and adaptation to the North American continent.</title>
        <authorList>
            <person name="Giordano R."/>
            <person name="Donthu R.K."/>
            <person name="Hernandez A.G."/>
            <person name="Wright C.L."/>
            <person name="Zimin A.V."/>
        </authorList>
    </citation>
    <scope>NUCLEOTIDE SEQUENCE [LARGE SCALE GENOMIC DNA]</scope>
    <source>
        <tissue evidence="13">Whole aphids</tissue>
    </source>
</reference>
<evidence type="ECO:0000256" key="11">
    <source>
        <dbReference type="RuleBase" id="RU366047"/>
    </source>
</evidence>
<evidence type="ECO:0000256" key="7">
    <source>
        <dbReference type="ARBA" id="ARBA00022840"/>
    </source>
</evidence>
<keyword evidence="5 11" id="KW-0493">Microtubule</keyword>
<dbReference type="EMBL" id="VYZN01000015">
    <property type="protein sequence ID" value="KAE9538858.1"/>
    <property type="molecule type" value="Genomic_DNA"/>
</dbReference>
<feature type="compositionally biased region" description="Acidic residues" evidence="12">
    <location>
        <begin position="417"/>
        <end position="426"/>
    </location>
</feature>
<keyword evidence="8 11" id="KW-0243">Dynein</keyword>
<dbReference type="PANTHER" id="PTHR12688:SF0">
    <property type="entry name" value="DYNEIN LIGHT INTERMEDIATE CHAIN"/>
    <property type="match status" value="1"/>
</dbReference>
<dbReference type="GO" id="GO:0005874">
    <property type="term" value="C:microtubule"/>
    <property type="evidence" value="ECO:0007669"/>
    <property type="project" value="UniProtKB-KW"/>
</dbReference>
<evidence type="ECO:0000313" key="14">
    <source>
        <dbReference type="Proteomes" id="UP000475862"/>
    </source>
</evidence>
<keyword evidence="9 11" id="KW-0505">Motor protein</keyword>
<gene>
    <name evidence="13" type="ORF">AGLY_005440</name>
</gene>
<organism evidence="13 14">
    <name type="scientific">Aphis glycines</name>
    <name type="common">Soybean aphid</name>
    <dbReference type="NCBI Taxonomy" id="307491"/>
    <lineage>
        <taxon>Eukaryota</taxon>
        <taxon>Metazoa</taxon>
        <taxon>Ecdysozoa</taxon>
        <taxon>Arthropoda</taxon>
        <taxon>Hexapoda</taxon>
        <taxon>Insecta</taxon>
        <taxon>Pterygota</taxon>
        <taxon>Neoptera</taxon>
        <taxon>Paraneoptera</taxon>
        <taxon>Hemiptera</taxon>
        <taxon>Sternorrhyncha</taxon>
        <taxon>Aphidomorpha</taxon>
        <taxon>Aphidoidea</taxon>
        <taxon>Aphididae</taxon>
        <taxon>Aphidini</taxon>
        <taxon>Aphis</taxon>
        <taxon>Aphis</taxon>
    </lineage>
</organism>
<dbReference type="AlphaFoldDB" id="A0A6G0TU05"/>
<keyword evidence="4 11" id="KW-0963">Cytoplasm</keyword>
<comment type="similarity">
    <text evidence="2 11">Belongs to the dynein light intermediate chain family.</text>
</comment>
<comment type="subcellular location">
    <subcellularLocation>
        <location evidence="1 11">Cytoplasm</location>
        <location evidence="1 11">Cytoskeleton</location>
    </subcellularLocation>
</comment>
<dbReference type="OrthoDB" id="27603at2759"/>
<dbReference type="Gene3D" id="3.40.50.300">
    <property type="entry name" value="P-loop containing nucleotide triphosphate hydrolases"/>
    <property type="match status" value="1"/>
</dbReference>
<dbReference type="InterPro" id="IPR022780">
    <property type="entry name" value="Dynein_light_int_chain"/>
</dbReference>
<evidence type="ECO:0000256" key="6">
    <source>
        <dbReference type="ARBA" id="ARBA00022741"/>
    </source>
</evidence>
<evidence type="ECO:0000256" key="3">
    <source>
        <dbReference type="ARBA" id="ARBA00022448"/>
    </source>
</evidence>
<comment type="caution">
    <text evidence="13">The sequence shown here is derived from an EMBL/GenBank/DDBJ whole genome shotgun (WGS) entry which is preliminary data.</text>
</comment>
<keyword evidence="3 11" id="KW-0813">Transport</keyword>
<name>A0A6G0TU05_APHGL</name>
<evidence type="ECO:0000256" key="12">
    <source>
        <dbReference type="SAM" id="MobiDB-lite"/>
    </source>
</evidence>
<dbReference type="Pfam" id="PF05783">
    <property type="entry name" value="DLIC"/>
    <property type="match status" value="1"/>
</dbReference>
<evidence type="ECO:0000256" key="1">
    <source>
        <dbReference type="ARBA" id="ARBA00004245"/>
    </source>
</evidence>
<evidence type="ECO:0000256" key="9">
    <source>
        <dbReference type="ARBA" id="ARBA00023175"/>
    </source>
</evidence>
<comment type="function">
    <text evidence="11">Acts as one of several non-catalytic accessory components of the cytoplasmic dynein 1 complex that are thought to be involved in linking dynein to cargos and to adapter proteins that regulate dynein function. Cytoplasmic dynein 1 acts as a motor for the intracellular retrograde motility of vesicles and organelles along microtubules. May play a role in binding dynein to membranous organelles or chromosomes.</text>
</comment>
<protein>
    <recommendedName>
        <fullName evidence="11">Dynein light intermediate chain</fullName>
    </recommendedName>
</protein>
<dbReference type="Proteomes" id="UP000475862">
    <property type="component" value="Unassembled WGS sequence"/>
</dbReference>
<evidence type="ECO:0000256" key="10">
    <source>
        <dbReference type="ARBA" id="ARBA00023212"/>
    </source>
</evidence>
<comment type="subunit">
    <text evidence="11">Homodimer. The cytoplasmic dynein 1 complex consists of two catalytic heavy chains (HCs) and a number of non-catalytic subunits presented by intermediate chains (ICs).</text>
</comment>
<feature type="region of interest" description="Disordered" evidence="12">
    <location>
        <begin position="390"/>
        <end position="426"/>
    </location>
</feature>
<evidence type="ECO:0000256" key="4">
    <source>
        <dbReference type="ARBA" id="ARBA00022490"/>
    </source>
</evidence>
<dbReference type="GO" id="GO:0005524">
    <property type="term" value="F:ATP binding"/>
    <property type="evidence" value="ECO:0007669"/>
    <property type="project" value="UniProtKB-KW"/>
</dbReference>
<dbReference type="GO" id="GO:0045504">
    <property type="term" value="F:dynein heavy chain binding"/>
    <property type="evidence" value="ECO:0007669"/>
    <property type="project" value="TreeGrafter"/>
</dbReference>
<dbReference type="GO" id="GO:0005813">
    <property type="term" value="C:centrosome"/>
    <property type="evidence" value="ECO:0007669"/>
    <property type="project" value="TreeGrafter"/>
</dbReference>
<keyword evidence="7 11" id="KW-0067">ATP-binding</keyword>
<dbReference type="SUPFAM" id="SSF52540">
    <property type="entry name" value="P-loop containing nucleoside triphosphate hydrolases"/>
    <property type="match status" value="1"/>
</dbReference>
<dbReference type="InterPro" id="IPR027417">
    <property type="entry name" value="P-loop_NTPase"/>
</dbReference>
<dbReference type="PANTHER" id="PTHR12688">
    <property type="entry name" value="DYNEIN LIGHT INTERMEDIATE CHAIN"/>
    <property type="match status" value="1"/>
</dbReference>